<comment type="subcellular location">
    <subcellularLocation>
        <location evidence="1">Membrane</location>
        <topology evidence="1">Single-pass membrane protein</topology>
    </subcellularLocation>
</comment>
<dbReference type="Gene3D" id="3.10.450.230">
    <property type="entry name" value="VirB8 protein"/>
    <property type="match status" value="1"/>
</dbReference>
<keyword evidence="3 6" id="KW-1133">Transmembrane helix</keyword>
<sequence>MAASADGATSATPSVEINDIDVAKWYLKQARDLERTKQQTMVDKTKIATRGMQIMGGVAAVAVIGAIGLAVLKVPNPPAVLRVDSSTGKIDVLPTSSKGTVTFGEKEDRAALRQYVERRESYDWETINDMHMAVLATSSQQEGAEYDRFIRGAGSPLTMLKDQARVIARVGAITFVGHTAQVFFSKEYVPLNPAMKRQTTYWVATIAYRRDDLPEKQEIQDVNPGGFKVTSYQVARDWSRAPAEFDQQPAPGAVAGADGVVAGGAR</sequence>
<dbReference type="OrthoDB" id="9816242at2"/>
<evidence type="ECO:0000256" key="2">
    <source>
        <dbReference type="ARBA" id="ARBA00022692"/>
    </source>
</evidence>
<reference evidence="8 9" key="1">
    <citation type="submission" date="2015-11" db="EMBL/GenBank/DDBJ databases">
        <title>Expanding the genomic diversity of Burkholderia species for the development of highly accurate diagnostics.</title>
        <authorList>
            <person name="Sahl J."/>
            <person name="Keim P."/>
            <person name="Wagner D."/>
        </authorList>
    </citation>
    <scope>NUCLEOTIDE SEQUENCE [LARGE SCALE GENOMIC DNA]</scope>
    <source>
        <strain evidence="8 9">MSMB368WGS</strain>
    </source>
</reference>
<evidence type="ECO:0000313" key="8">
    <source>
        <dbReference type="EMBL" id="KWF37443.1"/>
    </source>
</evidence>
<evidence type="ECO:0000259" key="7">
    <source>
        <dbReference type="Pfam" id="PF04335"/>
    </source>
</evidence>
<dbReference type="SUPFAM" id="SSF54427">
    <property type="entry name" value="NTF2-like"/>
    <property type="match status" value="1"/>
</dbReference>
<protein>
    <recommendedName>
        <fullName evidence="7">Bacterial virulence protein VirB8 domain-containing protein</fullName>
    </recommendedName>
</protein>
<dbReference type="Pfam" id="PF04335">
    <property type="entry name" value="VirB8"/>
    <property type="match status" value="1"/>
</dbReference>
<dbReference type="InterPro" id="IPR007430">
    <property type="entry name" value="VirB8"/>
</dbReference>
<organism evidence="8 9">
    <name type="scientific">Burkholderia pseudomultivorans</name>
    <dbReference type="NCBI Taxonomy" id="1207504"/>
    <lineage>
        <taxon>Bacteria</taxon>
        <taxon>Pseudomonadati</taxon>
        <taxon>Pseudomonadota</taxon>
        <taxon>Betaproteobacteria</taxon>
        <taxon>Burkholderiales</taxon>
        <taxon>Burkholderiaceae</taxon>
        <taxon>Burkholderia</taxon>
        <taxon>Burkholderia cepacia complex</taxon>
    </lineage>
</organism>
<dbReference type="Proteomes" id="UP000062912">
    <property type="component" value="Unassembled WGS sequence"/>
</dbReference>
<evidence type="ECO:0000256" key="3">
    <source>
        <dbReference type="ARBA" id="ARBA00022989"/>
    </source>
</evidence>
<accession>A0A132EM81</accession>
<dbReference type="EMBL" id="LPJR01000002">
    <property type="protein sequence ID" value="KWF37443.1"/>
    <property type="molecule type" value="Genomic_DNA"/>
</dbReference>
<dbReference type="GO" id="GO:0016020">
    <property type="term" value="C:membrane"/>
    <property type="evidence" value="ECO:0007669"/>
    <property type="project" value="UniProtKB-SubCell"/>
</dbReference>
<evidence type="ECO:0000256" key="1">
    <source>
        <dbReference type="ARBA" id="ARBA00004167"/>
    </source>
</evidence>
<evidence type="ECO:0000256" key="4">
    <source>
        <dbReference type="ARBA" id="ARBA00023136"/>
    </source>
</evidence>
<comment type="caution">
    <text evidence="8">The sequence shown here is derived from an EMBL/GenBank/DDBJ whole genome shotgun (WGS) entry which is preliminary data.</text>
</comment>
<feature type="compositionally biased region" description="Low complexity" evidence="5">
    <location>
        <begin position="246"/>
        <end position="260"/>
    </location>
</feature>
<evidence type="ECO:0000256" key="5">
    <source>
        <dbReference type="SAM" id="MobiDB-lite"/>
    </source>
</evidence>
<feature type="transmembrane region" description="Helical" evidence="6">
    <location>
        <begin position="54"/>
        <end position="72"/>
    </location>
</feature>
<name>A0A132EM81_9BURK</name>
<keyword evidence="4 6" id="KW-0472">Membrane</keyword>
<proteinExistence type="predicted"/>
<evidence type="ECO:0000313" key="9">
    <source>
        <dbReference type="Proteomes" id="UP000062912"/>
    </source>
</evidence>
<gene>
    <name evidence="8" type="ORF">WT56_34220</name>
</gene>
<dbReference type="AlphaFoldDB" id="A0A132EM81"/>
<keyword evidence="2 6" id="KW-0812">Transmembrane</keyword>
<dbReference type="InterPro" id="IPR032710">
    <property type="entry name" value="NTF2-like_dom_sf"/>
</dbReference>
<evidence type="ECO:0000256" key="6">
    <source>
        <dbReference type="SAM" id="Phobius"/>
    </source>
</evidence>
<dbReference type="CDD" id="cd16424">
    <property type="entry name" value="VirB8"/>
    <property type="match status" value="1"/>
</dbReference>
<feature type="domain" description="Bacterial virulence protein VirB8" evidence="7">
    <location>
        <begin position="30"/>
        <end position="237"/>
    </location>
</feature>
<feature type="region of interest" description="Disordered" evidence="5">
    <location>
        <begin position="243"/>
        <end position="266"/>
    </location>
</feature>